<evidence type="ECO:0000256" key="8">
    <source>
        <dbReference type="ARBA" id="ARBA00023146"/>
    </source>
</evidence>
<evidence type="ECO:0000256" key="7">
    <source>
        <dbReference type="ARBA" id="ARBA00022917"/>
    </source>
</evidence>
<dbReference type="InterPro" id="IPR007214">
    <property type="entry name" value="YbaK/aa-tRNA-synth-assoc-dom"/>
</dbReference>
<dbReference type="InterPro" id="IPR023717">
    <property type="entry name" value="Pro-tRNA-Synthase_IIa_type1"/>
</dbReference>
<dbReference type="NCBIfam" id="TIGR00409">
    <property type="entry name" value="proS_fam_II"/>
    <property type="match status" value="1"/>
</dbReference>
<dbReference type="CDD" id="cd04334">
    <property type="entry name" value="ProRS-INS"/>
    <property type="match status" value="1"/>
</dbReference>
<evidence type="ECO:0000256" key="6">
    <source>
        <dbReference type="ARBA" id="ARBA00022840"/>
    </source>
</evidence>
<dbReference type="InterPro" id="IPR004154">
    <property type="entry name" value="Anticodon-bd"/>
</dbReference>
<dbReference type="InterPro" id="IPR036621">
    <property type="entry name" value="Anticodon-bd_dom_sf"/>
</dbReference>
<keyword evidence="4 12" id="KW-0436">Ligase</keyword>
<dbReference type="PANTHER" id="PTHR42753">
    <property type="entry name" value="MITOCHONDRIAL RIBOSOME PROTEIN L39/PROLYL-TRNA LIGASE FAMILY MEMBER"/>
    <property type="match status" value="1"/>
</dbReference>
<evidence type="ECO:0000256" key="5">
    <source>
        <dbReference type="ARBA" id="ARBA00022741"/>
    </source>
</evidence>
<comment type="domain">
    <text evidence="12">Consists of three domains: the N-terminal catalytic domain, the editing domain and the C-terminal anticodon-binding domain.</text>
</comment>
<evidence type="ECO:0000256" key="1">
    <source>
        <dbReference type="ARBA" id="ARBA00004496"/>
    </source>
</evidence>
<dbReference type="InterPro" id="IPR004500">
    <property type="entry name" value="Pro-tRNA-synth_IIa_bac-type"/>
</dbReference>
<dbReference type="RefSeq" id="WP_350344991.1">
    <property type="nucleotide sequence ID" value="NZ_CP158367.1"/>
</dbReference>
<keyword evidence="8 12" id="KW-0030">Aminoacyl-tRNA synthetase</keyword>
<sequence length="562" mass="63781">MRTSRYFLPTLREASNEAETVSHQLMLRAGLIRKQASGIYTYLPLGYKILKKVENIIRDEMDESGCLEILGPAIQPAELWHESQRWNEFGDEMFRLKDRHDRDFCLGPTHEEIFTDIVRNNLKSYKNLPMTLYQVQTKYRDERRPRFGVMRSREFIMKDGYSFDLSEDGLDSSYQIMFNAYKRILERLDLKYQIVDADSGNMGGSHSHEFMVISEVGEDDIIYCSNCGYSANIEKAISQTMGSQSEKNTKDLKEVVTPDVSSIDDVASFLEVELGNIVKSMVYVAHGKTYVVLVKGNHQINEVKLKKILNTTDLEPADGLQIKAINSELGFTGPIYLQGATIICDKEVEKMKNFVVGGNKKDTHLINCNIGRDFTPNITADIRSVNEGELCASCNSPLSKSKGIEVGHIFKLGNKYSKNLKATVLNKEGKEVPLLMGCYGIGVNRLLAAVIEQNHDENGIIWPKALAPFQVSIIPVNTKKEEQNKLAEDLYSKLKIKYDVMLDDRKERVGVKFKDHELIGVPVQIVVGKNALENKVEIKYRDNKEKSLIDVEEVVETLDNYF</sequence>
<evidence type="ECO:0000256" key="12">
    <source>
        <dbReference type="HAMAP-Rule" id="MF_01569"/>
    </source>
</evidence>
<proteinExistence type="inferred from homology"/>
<dbReference type="HAMAP" id="MF_01569">
    <property type="entry name" value="Pro_tRNA_synth_type1"/>
    <property type="match status" value="1"/>
</dbReference>
<dbReference type="AlphaFoldDB" id="A0AAU7VQ10"/>
<gene>
    <name evidence="12" type="primary">proS</name>
    <name evidence="14" type="ORF">PRVXT_001440</name>
</gene>
<dbReference type="PRINTS" id="PR01046">
    <property type="entry name" value="TRNASYNTHPRO"/>
</dbReference>
<dbReference type="InterPro" id="IPR036754">
    <property type="entry name" value="YbaK/aa-tRNA-synt-asso_dom_sf"/>
</dbReference>
<reference evidence="14" key="2">
    <citation type="submission" date="2024-06" db="EMBL/GenBank/DDBJ databases">
        <authorList>
            <person name="Petrova K.O."/>
            <person name="Toshchakov S.V."/>
            <person name="Boltjanskaja Y.V."/>
            <person name="Kevbrin V."/>
        </authorList>
    </citation>
    <scope>NUCLEOTIDE SEQUENCE</scope>
    <source>
        <strain evidence="14">Z-910T</strain>
    </source>
</reference>
<dbReference type="InterPro" id="IPR045864">
    <property type="entry name" value="aa-tRNA-synth_II/BPL/LPL"/>
</dbReference>
<protein>
    <recommendedName>
        <fullName evidence="12">Proline--tRNA ligase</fullName>
        <ecNumber evidence="12">6.1.1.15</ecNumber>
    </recommendedName>
    <alternativeName>
        <fullName evidence="12">Prolyl-tRNA synthetase</fullName>
        <shortName evidence="12">ProRS</shortName>
    </alternativeName>
</protein>
<evidence type="ECO:0000256" key="4">
    <source>
        <dbReference type="ARBA" id="ARBA00022598"/>
    </source>
</evidence>
<dbReference type="FunFam" id="3.30.930.10:FF:000065">
    <property type="entry name" value="Proline--tRNA ligase"/>
    <property type="match status" value="1"/>
</dbReference>
<comment type="catalytic activity">
    <reaction evidence="9 12">
        <text>tRNA(Pro) + L-proline + ATP = L-prolyl-tRNA(Pro) + AMP + diphosphate</text>
        <dbReference type="Rhea" id="RHEA:14305"/>
        <dbReference type="Rhea" id="RHEA-COMP:9700"/>
        <dbReference type="Rhea" id="RHEA-COMP:9702"/>
        <dbReference type="ChEBI" id="CHEBI:30616"/>
        <dbReference type="ChEBI" id="CHEBI:33019"/>
        <dbReference type="ChEBI" id="CHEBI:60039"/>
        <dbReference type="ChEBI" id="CHEBI:78442"/>
        <dbReference type="ChEBI" id="CHEBI:78532"/>
        <dbReference type="ChEBI" id="CHEBI:456215"/>
        <dbReference type="EC" id="6.1.1.15"/>
    </reaction>
</comment>
<dbReference type="PANTHER" id="PTHR42753:SF2">
    <property type="entry name" value="PROLINE--TRNA LIGASE"/>
    <property type="match status" value="1"/>
</dbReference>
<dbReference type="SUPFAM" id="SSF52954">
    <property type="entry name" value="Class II aaRS ABD-related"/>
    <property type="match status" value="1"/>
</dbReference>
<dbReference type="Gene3D" id="3.30.930.10">
    <property type="entry name" value="Bira Bifunctional Protein, Domain 2"/>
    <property type="match status" value="2"/>
</dbReference>
<dbReference type="GO" id="GO:0016740">
    <property type="term" value="F:transferase activity"/>
    <property type="evidence" value="ECO:0007669"/>
    <property type="project" value="UniProtKB-ARBA"/>
</dbReference>
<dbReference type="SUPFAM" id="SSF55826">
    <property type="entry name" value="YbaK/ProRS associated domain"/>
    <property type="match status" value="1"/>
</dbReference>
<dbReference type="InterPro" id="IPR006195">
    <property type="entry name" value="aa-tRNA-synth_II"/>
</dbReference>
<evidence type="ECO:0000259" key="13">
    <source>
        <dbReference type="PROSITE" id="PS50862"/>
    </source>
</evidence>
<organism evidence="14">
    <name type="scientific">Proteinivorax tanatarense</name>
    <dbReference type="NCBI Taxonomy" id="1260629"/>
    <lineage>
        <taxon>Bacteria</taxon>
        <taxon>Bacillati</taxon>
        <taxon>Bacillota</taxon>
        <taxon>Clostridia</taxon>
        <taxon>Eubacteriales</taxon>
        <taxon>Proteinivoracaceae</taxon>
        <taxon>Proteinivorax</taxon>
    </lineage>
</organism>
<keyword evidence="7 12" id="KW-0648">Protein biosynthesis</keyword>
<evidence type="ECO:0000256" key="3">
    <source>
        <dbReference type="ARBA" id="ARBA00022490"/>
    </source>
</evidence>
<dbReference type="CDD" id="cd00779">
    <property type="entry name" value="ProRS_core_prok"/>
    <property type="match status" value="1"/>
</dbReference>
<comment type="similarity">
    <text evidence="11 12">Belongs to the class-II aminoacyl-tRNA synthetase family. ProS type 1 subfamily.</text>
</comment>
<feature type="domain" description="Aminoacyl-transfer RNA synthetases class-II family profile" evidence="13">
    <location>
        <begin position="38"/>
        <end position="463"/>
    </location>
</feature>
<dbReference type="EMBL" id="CP158367">
    <property type="protein sequence ID" value="XBX76257.1"/>
    <property type="molecule type" value="Genomic_DNA"/>
</dbReference>
<accession>A0AAU7VQ10</accession>
<dbReference type="InterPro" id="IPR033730">
    <property type="entry name" value="ProRS_core_prok"/>
</dbReference>
<keyword evidence="6 12" id="KW-0067">ATP-binding</keyword>
<dbReference type="InterPro" id="IPR044140">
    <property type="entry name" value="ProRS_anticodon_short"/>
</dbReference>
<keyword evidence="5 12" id="KW-0547">Nucleotide-binding</keyword>
<comment type="subunit">
    <text evidence="2 12">Homodimer.</text>
</comment>
<dbReference type="Pfam" id="PF03129">
    <property type="entry name" value="HGTP_anticodon"/>
    <property type="match status" value="1"/>
</dbReference>
<dbReference type="GO" id="GO:0140096">
    <property type="term" value="F:catalytic activity, acting on a protein"/>
    <property type="evidence" value="ECO:0007669"/>
    <property type="project" value="UniProtKB-ARBA"/>
</dbReference>
<comment type="subcellular location">
    <subcellularLocation>
        <location evidence="1 12">Cytoplasm</location>
    </subcellularLocation>
</comment>
<comment type="function">
    <text evidence="10 12">Catalyzes the attachment of proline to tRNA(Pro) in a two-step reaction: proline is first activated by ATP to form Pro-AMP and then transferred to the acceptor end of tRNA(Pro). As ProRS can inadvertently accommodate and process non-cognate amino acids such as alanine and cysteine, to avoid such errors it has two additional distinct editing activities against alanine. One activity is designated as 'pretransfer' editing and involves the tRNA(Pro)-independent hydrolysis of activated Ala-AMP. The other activity is designated 'posttransfer' editing and involves deacylation of mischarged Ala-tRNA(Pro). The misacylated Cys-tRNA(Pro) is not edited by ProRS.</text>
</comment>
<keyword evidence="3 12" id="KW-0963">Cytoplasm</keyword>
<dbReference type="Gene3D" id="3.40.50.800">
    <property type="entry name" value="Anticodon-binding domain"/>
    <property type="match status" value="1"/>
</dbReference>
<dbReference type="FunFam" id="3.40.50.800:FF:000011">
    <property type="entry name" value="Proline--tRNA ligase"/>
    <property type="match status" value="1"/>
</dbReference>
<dbReference type="GO" id="GO:0004827">
    <property type="term" value="F:proline-tRNA ligase activity"/>
    <property type="evidence" value="ECO:0007669"/>
    <property type="project" value="UniProtKB-UniRule"/>
</dbReference>
<dbReference type="NCBIfam" id="NF006625">
    <property type="entry name" value="PRK09194.1"/>
    <property type="match status" value="1"/>
</dbReference>
<dbReference type="Pfam" id="PF04073">
    <property type="entry name" value="tRNA_edit"/>
    <property type="match status" value="1"/>
</dbReference>
<evidence type="ECO:0000256" key="9">
    <source>
        <dbReference type="ARBA" id="ARBA00047671"/>
    </source>
</evidence>
<dbReference type="FunFam" id="3.30.930.10:FF:000066">
    <property type="entry name" value="Proline--tRNA ligase"/>
    <property type="match status" value="1"/>
</dbReference>
<evidence type="ECO:0000256" key="2">
    <source>
        <dbReference type="ARBA" id="ARBA00011738"/>
    </source>
</evidence>
<evidence type="ECO:0000256" key="10">
    <source>
        <dbReference type="ARBA" id="ARBA00053664"/>
    </source>
</evidence>
<reference evidence="14" key="1">
    <citation type="journal article" date="2013" name="Extremophiles">
        <title>Proteinivorax tanatarense gen. nov., sp. nov., an anaerobic, haloalkaliphilic, proteolytic bacterium isolated from a decaying algal bloom, and proposal of Proteinivoraceae fam. nov.</title>
        <authorList>
            <person name="Kevbrin V."/>
            <person name="Boltyanskaya Y."/>
            <person name="Zhilina T."/>
            <person name="Kolganova T."/>
            <person name="Lavrentjeva E."/>
            <person name="Kuznetsov B."/>
        </authorList>
    </citation>
    <scope>NUCLEOTIDE SEQUENCE</scope>
    <source>
        <strain evidence="14">Z-910T</strain>
    </source>
</reference>
<dbReference type="GO" id="GO:0005829">
    <property type="term" value="C:cytosol"/>
    <property type="evidence" value="ECO:0007669"/>
    <property type="project" value="TreeGrafter"/>
</dbReference>
<dbReference type="InterPro" id="IPR050062">
    <property type="entry name" value="Pro-tRNA_synthetase"/>
</dbReference>
<dbReference type="Pfam" id="PF00587">
    <property type="entry name" value="tRNA-synt_2b"/>
    <property type="match status" value="1"/>
</dbReference>
<dbReference type="PROSITE" id="PS50862">
    <property type="entry name" value="AA_TRNA_LIGASE_II"/>
    <property type="match status" value="1"/>
</dbReference>
<dbReference type="EC" id="6.1.1.15" evidence="12"/>
<evidence type="ECO:0000256" key="11">
    <source>
        <dbReference type="ARBA" id="ARBA00060755"/>
    </source>
</evidence>
<dbReference type="CDD" id="cd00861">
    <property type="entry name" value="ProRS_anticodon_short"/>
    <property type="match status" value="1"/>
</dbReference>
<dbReference type="InterPro" id="IPR002314">
    <property type="entry name" value="aa-tRNA-synt_IIb"/>
</dbReference>
<evidence type="ECO:0000313" key="14">
    <source>
        <dbReference type="EMBL" id="XBX76257.1"/>
    </source>
</evidence>
<dbReference type="GO" id="GO:0002161">
    <property type="term" value="F:aminoacyl-tRNA deacylase activity"/>
    <property type="evidence" value="ECO:0007669"/>
    <property type="project" value="InterPro"/>
</dbReference>
<dbReference type="SUPFAM" id="SSF55681">
    <property type="entry name" value="Class II aaRS and biotin synthetases"/>
    <property type="match status" value="1"/>
</dbReference>
<dbReference type="GO" id="GO:0005524">
    <property type="term" value="F:ATP binding"/>
    <property type="evidence" value="ECO:0007669"/>
    <property type="project" value="UniProtKB-UniRule"/>
</dbReference>
<name>A0AAU7VQ10_9FIRM</name>
<dbReference type="InterPro" id="IPR002316">
    <property type="entry name" value="Pro-tRNA-ligase_IIa"/>
</dbReference>
<dbReference type="GO" id="GO:0006433">
    <property type="term" value="P:prolyl-tRNA aminoacylation"/>
    <property type="evidence" value="ECO:0007669"/>
    <property type="project" value="UniProtKB-UniRule"/>
</dbReference>